<evidence type="ECO:0000313" key="4">
    <source>
        <dbReference type="EMBL" id="CCI48189.1"/>
    </source>
</evidence>
<dbReference type="STRING" id="65357.A0A024GN79"/>
<evidence type="ECO:0008006" key="6">
    <source>
        <dbReference type="Google" id="ProtNLM"/>
    </source>
</evidence>
<dbReference type="OrthoDB" id="1574204at2759"/>
<accession>A0A024GN79</accession>
<dbReference type="PRINTS" id="PR00019">
    <property type="entry name" value="LEURICHRPT"/>
</dbReference>
<name>A0A024GN79_9STRA</name>
<organism evidence="4 5">
    <name type="scientific">Albugo candida</name>
    <dbReference type="NCBI Taxonomy" id="65357"/>
    <lineage>
        <taxon>Eukaryota</taxon>
        <taxon>Sar</taxon>
        <taxon>Stramenopiles</taxon>
        <taxon>Oomycota</taxon>
        <taxon>Peronosporomycetes</taxon>
        <taxon>Albuginales</taxon>
        <taxon>Albuginaceae</taxon>
        <taxon>Albugo</taxon>
    </lineage>
</organism>
<dbReference type="SMART" id="SM00369">
    <property type="entry name" value="LRR_TYP"/>
    <property type="match status" value="4"/>
</dbReference>
<dbReference type="Gene3D" id="3.80.10.10">
    <property type="entry name" value="Ribonuclease Inhibitor"/>
    <property type="match status" value="3"/>
</dbReference>
<dbReference type="InterPro" id="IPR001611">
    <property type="entry name" value="Leu-rich_rpt"/>
</dbReference>
<proteinExistence type="predicted"/>
<sequence length="618" mass="69500">MTQSINISRSRSIRNLDSAKLKKLVDEPNSSKYVIDAHNRGIEKLVDFSQLPTLHSLDISFNLIESLRNLSTAKGLRELKAYNNRIKSTDHLRENVHLEKVLLTENHIEIISTDFQALTKLKMLYLNRNNITAVQNIMNCRMLLHLDLSYNHLAGAAAEGLNGLMNLISLDLSHNLLIEVGNLSHMGKLQDLNLSNNKLSSLEGLYPPSLQIFRAGGNPIHNLHHLPTMLELEELYIQKALISQTSTLQVLPSCCPKLESLNLSENRISCGNEWTFVKLLTELKDLWIQGNPCSIDENCLRSILVAKPDLRTLNGVKDSDLDNFASKIVDGDLSALVNACNITVDSATSDGINVRASDRIRSRNNEKQHSMGNTGNHSIPVFHQTSNRIGLLEKIQNSDEIVESERKLRKALQHTKALLGSSNDKTRHDKMRLADQGQEYKSRNSNDETLRMNSKCVTNSTQSGISKCKSFSDMGTGTTRGFIAPYPAVQVEKRSTETETSKSLLESVFSFAKPSSSESDTWSQLKALDQAILSRSISNQDMGSVILTDHKTSKESVKQSLIHHFMECPECMDEGFEYSTRLKMPLYSDKRHLPPPRSRKGFRRFKIPERSNQEIPKQ</sequence>
<dbReference type="AlphaFoldDB" id="A0A024GN79"/>
<dbReference type="InterPro" id="IPR003591">
    <property type="entry name" value="Leu-rich_rpt_typical-subtyp"/>
</dbReference>
<evidence type="ECO:0000256" key="3">
    <source>
        <dbReference type="SAM" id="MobiDB-lite"/>
    </source>
</evidence>
<dbReference type="Proteomes" id="UP000053237">
    <property type="component" value="Unassembled WGS sequence"/>
</dbReference>
<dbReference type="PANTHER" id="PTHR46652:SF8">
    <property type="entry name" value="LEUCINE RICH REPEAT CONTAINING 23"/>
    <property type="match status" value="1"/>
</dbReference>
<keyword evidence="2" id="KW-0677">Repeat</keyword>
<dbReference type="InParanoid" id="A0A024GN79"/>
<dbReference type="SUPFAM" id="SSF52058">
    <property type="entry name" value="L domain-like"/>
    <property type="match status" value="1"/>
</dbReference>
<feature type="compositionally biased region" description="Basic residues" evidence="3">
    <location>
        <begin position="593"/>
        <end position="605"/>
    </location>
</feature>
<evidence type="ECO:0000313" key="5">
    <source>
        <dbReference type="Proteomes" id="UP000053237"/>
    </source>
</evidence>
<keyword evidence="5" id="KW-1185">Reference proteome</keyword>
<dbReference type="Pfam" id="PF13516">
    <property type="entry name" value="LRR_6"/>
    <property type="match status" value="1"/>
</dbReference>
<dbReference type="InterPro" id="IPR050836">
    <property type="entry name" value="SDS22/Internalin_LRR"/>
</dbReference>
<protein>
    <recommendedName>
        <fullName evidence="6">Protein phosphatase 1 regulatory subunit 7</fullName>
    </recommendedName>
</protein>
<evidence type="ECO:0000256" key="1">
    <source>
        <dbReference type="ARBA" id="ARBA00022614"/>
    </source>
</evidence>
<dbReference type="PROSITE" id="PS51450">
    <property type="entry name" value="LRR"/>
    <property type="match status" value="4"/>
</dbReference>
<keyword evidence="1" id="KW-0433">Leucine-rich repeat</keyword>
<reference evidence="4 5" key="1">
    <citation type="submission" date="2012-05" db="EMBL/GenBank/DDBJ databases">
        <title>Recombination and specialization in a pathogen metapopulation.</title>
        <authorList>
            <person name="Gardiner A."/>
            <person name="Kemen E."/>
            <person name="Schultz-Larsen T."/>
            <person name="MacLean D."/>
            <person name="Van Oosterhout C."/>
            <person name="Jones J.D.G."/>
        </authorList>
    </citation>
    <scope>NUCLEOTIDE SEQUENCE [LARGE SCALE GENOMIC DNA]</scope>
    <source>
        <strain evidence="4 5">Ac Nc2</strain>
    </source>
</reference>
<dbReference type="SMART" id="SM00365">
    <property type="entry name" value="LRR_SD22"/>
    <property type="match status" value="5"/>
</dbReference>
<dbReference type="EMBL" id="CAIX01000208">
    <property type="protein sequence ID" value="CCI48189.1"/>
    <property type="molecule type" value="Genomic_DNA"/>
</dbReference>
<dbReference type="Pfam" id="PF13855">
    <property type="entry name" value="LRR_8"/>
    <property type="match status" value="1"/>
</dbReference>
<comment type="caution">
    <text evidence="4">The sequence shown here is derived from an EMBL/GenBank/DDBJ whole genome shotgun (WGS) entry which is preliminary data.</text>
</comment>
<feature type="region of interest" description="Disordered" evidence="3">
    <location>
        <begin position="588"/>
        <end position="618"/>
    </location>
</feature>
<dbReference type="InterPro" id="IPR032675">
    <property type="entry name" value="LRR_dom_sf"/>
</dbReference>
<evidence type="ECO:0000256" key="2">
    <source>
        <dbReference type="ARBA" id="ARBA00022737"/>
    </source>
</evidence>
<gene>
    <name evidence="4" type="ORF">BN9_092510</name>
</gene>
<dbReference type="PANTHER" id="PTHR46652">
    <property type="entry name" value="LEUCINE-RICH REPEAT AND IQ DOMAIN-CONTAINING PROTEIN 1-RELATED"/>
    <property type="match status" value="1"/>
</dbReference>
<feature type="compositionally biased region" description="Basic and acidic residues" evidence="3">
    <location>
        <begin position="606"/>
        <end position="618"/>
    </location>
</feature>